<keyword evidence="2" id="KW-1185">Reference proteome</keyword>
<dbReference type="Proteomes" id="UP000464378">
    <property type="component" value="Chromosome"/>
</dbReference>
<evidence type="ECO:0000313" key="2">
    <source>
        <dbReference type="Proteomes" id="UP000464378"/>
    </source>
</evidence>
<reference evidence="1" key="1">
    <citation type="submission" date="2019-04" db="EMBL/GenBank/DDBJ databases">
        <authorList>
            <consortium name="Science for Life Laboratories"/>
        </authorList>
    </citation>
    <scope>NUCLEOTIDE SEQUENCE</scope>
    <source>
        <strain evidence="1">MBLW1</strain>
    </source>
</reference>
<dbReference type="KEGG" id="tim:GMBLW1_01920"/>
<dbReference type="AlphaFoldDB" id="A0A6C2YQ54"/>
<evidence type="ECO:0000313" key="1">
    <source>
        <dbReference type="EMBL" id="VIP03768.1"/>
    </source>
</evidence>
<dbReference type="EMBL" id="LR586016">
    <property type="protein sequence ID" value="VIP03768.1"/>
    <property type="molecule type" value="Genomic_DNA"/>
</dbReference>
<protein>
    <submittedName>
        <fullName evidence="1">Uncharacterized protein</fullName>
    </submittedName>
</protein>
<dbReference type="RefSeq" id="WP_162658923.1">
    <property type="nucleotide sequence ID" value="NZ_LR593887.1"/>
</dbReference>
<dbReference type="InParanoid" id="A0A6C2YQ54"/>
<accession>A0A6C2YQ54</accession>
<dbReference type="InterPro" id="IPR011652">
    <property type="entry name" value="MORN_2"/>
</dbReference>
<sequence>MTIDEDDLDLDEDVCLYQGQPFTGIVQALHPNGVIKRESPYLDGFAHGVCREWHSNGQLQREWVAIRGRIDGMETMWHENGQVKSVAIYLKGAELEYDEWNDAGLLVTHRELDRQSELWKYANNSNR</sequence>
<name>A0A6C2YQ54_9BACT</name>
<proteinExistence type="predicted"/>
<dbReference type="SUPFAM" id="SSF82185">
    <property type="entry name" value="Histone H3 K4-specific methyltransferase SET7/9 N-terminal domain"/>
    <property type="match status" value="1"/>
</dbReference>
<dbReference type="EMBL" id="LR593887">
    <property type="protein sequence ID" value="VTS04904.1"/>
    <property type="molecule type" value="Genomic_DNA"/>
</dbReference>
<dbReference type="Gene3D" id="3.90.930.1">
    <property type="match status" value="1"/>
</dbReference>
<organism evidence="1">
    <name type="scientific">Tuwongella immobilis</name>
    <dbReference type="NCBI Taxonomy" id="692036"/>
    <lineage>
        <taxon>Bacteria</taxon>
        <taxon>Pseudomonadati</taxon>
        <taxon>Planctomycetota</taxon>
        <taxon>Planctomycetia</taxon>
        <taxon>Gemmatales</taxon>
        <taxon>Gemmataceae</taxon>
        <taxon>Tuwongella</taxon>
    </lineage>
</organism>
<dbReference type="Pfam" id="PF07661">
    <property type="entry name" value="MORN_2"/>
    <property type="match status" value="3"/>
</dbReference>
<gene>
    <name evidence="1" type="ORF">GMBLW1_01920</name>
</gene>